<comment type="subcellular location">
    <subcellularLocation>
        <location evidence="1">Nucleus</location>
    </subcellularLocation>
</comment>
<evidence type="ECO:0000256" key="3">
    <source>
        <dbReference type="ARBA" id="ARBA00023242"/>
    </source>
</evidence>
<sequence length="747" mass="82775">MQSVFSQYADPNDTSSSILARPPKQRRRREVLACAECRRLKLKCDRQWPCSTCKRRGCASICPSGSMAAGKAGRLILANTSSLHERIAALCERVRSLEDALEKAAGLTHPLLSDELRELKAPLQGEALGKDTTSCPSMDATGSTEDSQDKAHSCADSDRGVSELLELGRTFPQPLDEEDLINAARSIQDIRALLPASEDAQRLVDSFYGGFGSTYEPTSRATLDRILKEVYDAPTPRTDLDYVHKLALLLVTFALADFHDVHSIGLDSASSETYFYLAKALMCIRSCIESTNVVTVLVLLNIVTYCRLTNRNSSAWTLLGLAGRLVVGNGLHRNPERWGFDAETSNFRQTAFWELYSFDTLFTMAVQRAPMYNIAYVDCPFPQLDVNSNDPLKRTAANCVLWKYRYTSEIIPRVLEELCGRKPSTYTSILETDKAIRESWIPDCLQLDRQNPLGDSTERTSAIQRFTILWNREMALMFLHRMQLAIALTESPDNLLQHRFSPSVLASFRSAYKLSTALRALAADPATHGSHVCFYQPGYAAATVLGSIAIISPQGPFGASSTVETLKLCDLYEKCPVPVPSKVIVWLRQLKEKLLHNQQQGAIPAPRLCAPEWDQFGDDERLISTRVLPSHIRKEVPPPINMPNVFAGVQAPTASDSPPFADLFALNDSLDNSLFMNEPLSFNYFPPTEQPSAPAFPPPPSQEIPQLPSTGLFAEPLNYPAGPLQEDMEVGSQWERFLASIGLSDSS</sequence>
<accession>A0A165F1X9</accession>
<dbReference type="CDD" id="cd12148">
    <property type="entry name" value="fungal_TF_MHR"/>
    <property type="match status" value="1"/>
</dbReference>
<dbReference type="Pfam" id="PF00172">
    <property type="entry name" value="Zn_clus"/>
    <property type="match status" value="1"/>
</dbReference>
<dbReference type="EMBL" id="KV426105">
    <property type="protein sequence ID" value="KZV88197.1"/>
    <property type="molecule type" value="Genomic_DNA"/>
</dbReference>
<proteinExistence type="predicted"/>
<feature type="region of interest" description="Disordered" evidence="4">
    <location>
        <begin position="689"/>
        <end position="725"/>
    </location>
</feature>
<reference evidence="6 7" key="1">
    <citation type="journal article" date="2016" name="Mol. Biol. Evol.">
        <title>Comparative Genomics of Early-Diverging Mushroom-Forming Fungi Provides Insights into the Origins of Lignocellulose Decay Capabilities.</title>
        <authorList>
            <person name="Nagy L.G."/>
            <person name="Riley R."/>
            <person name="Tritt A."/>
            <person name="Adam C."/>
            <person name="Daum C."/>
            <person name="Floudas D."/>
            <person name="Sun H."/>
            <person name="Yadav J.S."/>
            <person name="Pangilinan J."/>
            <person name="Larsson K.H."/>
            <person name="Matsuura K."/>
            <person name="Barry K."/>
            <person name="Labutti K."/>
            <person name="Kuo R."/>
            <person name="Ohm R.A."/>
            <person name="Bhattacharya S.S."/>
            <person name="Shirouzu T."/>
            <person name="Yoshinaga Y."/>
            <person name="Martin F.M."/>
            <person name="Grigoriev I.V."/>
            <person name="Hibbett D.S."/>
        </authorList>
    </citation>
    <scope>NUCLEOTIDE SEQUENCE [LARGE SCALE GENOMIC DNA]</scope>
    <source>
        <strain evidence="6 7">HHB12029</strain>
    </source>
</reference>
<dbReference type="SUPFAM" id="SSF57701">
    <property type="entry name" value="Zn2/Cys6 DNA-binding domain"/>
    <property type="match status" value="1"/>
</dbReference>
<feature type="region of interest" description="Disordered" evidence="4">
    <location>
        <begin position="1"/>
        <end position="24"/>
    </location>
</feature>
<dbReference type="OrthoDB" id="3362851at2759"/>
<feature type="domain" description="Zn(2)-C6 fungal-type" evidence="5">
    <location>
        <begin position="33"/>
        <end position="62"/>
    </location>
</feature>
<dbReference type="CDD" id="cd00067">
    <property type="entry name" value="GAL4"/>
    <property type="match status" value="1"/>
</dbReference>
<evidence type="ECO:0000259" key="5">
    <source>
        <dbReference type="PROSITE" id="PS50048"/>
    </source>
</evidence>
<name>A0A165F1X9_EXIGL</name>
<dbReference type="InterPro" id="IPR001138">
    <property type="entry name" value="Zn2Cys6_DnaBD"/>
</dbReference>
<dbReference type="Pfam" id="PF04082">
    <property type="entry name" value="Fungal_trans"/>
    <property type="match status" value="1"/>
</dbReference>
<dbReference type="PANTHER" id="PTHR31001:SF56">
    <property type="entry name" value="ZN(2)-C6 FUNGAL-TYPE DOMAIN-CONTAINING PROTEIN"/>
    <property type="match status" value="1"/>
</dbReference>
<keyword evidence="3" id="KW-0539">Nucleus</keyword>
<dbReference type="InterPro" id="IPR036864">
    <property type="entry name" value="Zn2-C6_fun-type_DNA-bd_sf"/>
</dbReference>
<feature type="compositionally biased region" description="Polar residues" evidence="4">
    <location>
        <begin position="131"/>
        <end position="145"/>
    </location>
</feature>
<evidence type="ECO:0000313" key="6">
    <source>
        <dbReference type="EMBL" id="KZV88197.1"/>
    </source>
</evidence>
<feature type="region of interest" description="Disordered" evidence="4">
    <location>
        <begin position="127"/>
        <end position="155"/>
    </location>
</feature>
<evidence type="ECO:0000256" key="1">
    <source>
        <dbReference type="ARBA" id="ARBA00004123"/>
    </source>
</evidence>
<dbReference type="GO" id="GO:0008270">
    <property type="term" value="F:zinc ion binding"/>
    <property type="evidence" value="ECO:0007669"/>
    <property type="project" value="InterPro"/>
</dbReference>
<dbReference type="SMART" id="SM00066">
    <property type="entry name" value="GAL4"/>
    <property type="match status" value="1"/>
</dbReference>
<keyword evidence="7" id="KW-1185">Reference proteome</keyword>
<dbReference type="InterPro" id="IPR007219">
    <property type="entry name" value="XnlR_reg_dom"/>
</dbReference>
<dbReference type="PROSITE" id="PS00463">
    <property type="entry name" value="ZN2_CY6_FUNGAL_1"/>
    <property type="match status" value="1"/>
</dbReference>
<dbReference type="Gene3D" id="4.10.240.10">
    <property type="entry name" value="Zn(2)-C6 fungal-type DNA-binding domain"/>
    <property type="match status" value="1"/>
</dbReference>
<evidence type="ECO:0000313" key="7">
    <source>
        <dbReference type="Proteomes" id="UP000077266"/>
    </source>
</evidence>
<protein>
    <recommendedName>
        <fullName evidence="5">Zn(2)-C6 fungal-type domain-containing protein</fullName>
    </recommendedName>
</protein>
<dbReference type="AlphaFoldDB" id="A0A165F1X9"/>
<organism evidence="6 7">
    <name type="scientific">Exidia glandulosa HHB12029</name>
    <dbReference type="NCBI Taxonomy" id="1314781"/>
    <lineage>
        <taxon>Eukaryota</taxon>
        <taxon>Fungi</taxon>
        <taxon>Dikarya</taxon>
        <taxon>Basidiomycota</taxon>
        <taxon>Agaricomycotina</taxon>
        <taxon>Agaricomycetes</taxon>
        <taxon>Auriculariales</taxon>
        <taxon>Exidiaceae</taxon>
        <taxon>Exidia</taxon>
    </lineage>
</organism>
<dbReference type="PROSITE" id="PS50048">
    <property type="entry name" value="ZN2_CY6_FUNGAL_2"/>
    <property type="match status" value="1"/>
</dbReference>
<keyword evidence="2" id="KW-0479">Metal-binding</keyword>
<dbReference type="SMART" id="SM00906">
    <property type="entry name" value="Fungal_trans"/>
    <property type="match status" value="1"/>
</dbReference>
<evidence type="ECO:0000256" key="4">
    <source>
        <dbReference type="SAM" id="MobiDB-lite"/>
    </source>
</evidence>
<dbReference type="GO" id="GO:0000981">
    <property type="term" value="F:DNA-binding transcription factor activity, RNA polymerase II-specific"/>
    <property type="evidence" value="ECO:0007669"/>
    <property type="project" value="InterPro"/>
</dbReference>
<evidence type="ECO:0000256" key="2">
    <source>
        <dbReference type="ARBA" id="ARBA00022723"/>
    </source>
</evidence>
<dbReference type="PANTHER" id="PTHR31001">
    <property type="entry name" value="UNCHARACTERIZED TRANSCRIPTIONAL REGULATORY PROTEIN"/>
    <property type="match status" value="1"/>
</dbReference>
<dbReference type="GO" id="GO:0003677">
    <property type="term" value="F:DNA binding"/>
    <property type="evidence" value="ECO:0007669"/>
    <property type="project" value="InterPro"/>
</dbReference>
<dbReference type="GO" id="GO:0006351">
    <property type="term" value="P:DNA-templated transcription"/>
    <property type="evidence" value="ECO:0007669"/>
    <property type="project" value="InterPro"/>
</dbReference>
<dbReference type="Proteomes" id="UP000077266">
    <property type="component" value="Unassembled WGS sequence"/>
</dbReference>
<dbReference type="InParanoid" id="A0A165F1X9"/>
<dbReference type="STRING" id="1314781.A0A165F1X9"/>
<gene>
    <name evidence="6" type="ORF">EXIGLDRAFT_651422</name>
</gene>
<dbReference type="InterPro" id="IPR050613">
    <property type="entry name" value="Sec_Metabolite_Reg"/>
</dbReference>
<dbReference type="GO" id="GO:0005634">
    <property type="term" value="C:nucleus"/>
    <property type="evidence" value="ECO:0007669"/>
    <property type="project" value="UniProtKB-SubCell"/>
</dbReference>